<evidence type="ECO:0000313" key="1">
    <source>
        <dbReference type="EMBL" id="KAI3710334.1"/>
    </source>
</evidence>
<comment type="caution">
    <text evidence="1">The sequence shown here is derived from an EMBL/GenBank/DDBJ whole genome shotgun (WGS) entry which is preliminary data.</text>
</comment>
<accession>A0ACB9AL33</accession>
<dbReference type="Proteomes" id="UP001055811">
    <property type="component" value="Linkage Group LG07"/>
</dbReference>
<keyword evidence="2" id="KW-1185">Reference proteome</keyword>
<reference evidence="1 2" key="2">
    <citation type="journal article" date="2022" name="Mol. Ecol. Resour.">
        <title>The genomes of chicory, endive, great burdock and yacon provide insights into Asteraceae paleo-polyploidization history and plant inulin production.</title>
        <authorList>
            <person name="Fan W."/>
            <person name="Wang S."/>
            <person name="Wang H."/>
            <person name="Wang A."/>
            <person name="Jiang F."/>
            <person name="Liu H."/>
            <person name="Zhao H."/>
            <person name="Xu D."/>
            <person name="Zhang Y."/>
        </authorList>
    </citation>
    <scope>NUCLEOTIDE SEQUENCE [LARGE SCALE GENOMIC DNA]</scope>
    <source>
        <strain evidence="2">cv. Punajuju</strain>
        <tissue evidence="1">Leaves</tissue>
    </source>
</reference>
<protein>
    <submittedName>
        <fullName evidence="1">Uncharacterized protein</fullName>
    </submittedName>
</protein>
<gene>
    <name evidence="1" type="ORF">L2E82_40112</name>
</gene>
<dbReference type="EMBL" id="CM042015">
    <property type="protein sequence ID" value="KAI3710334.1"/>
    <property type="molecule type" value="Genomic_DNA"/>
</dbReference>
<organism evidence="1 2">
    <name type="scientific">Cichorium intybus</name>
    <name type="common">Chicory</name>
    <dbReference type="NCBI Taxonomy" id="13427"/>
    <lineage>
        <taxon>Eukaryota</taxon>
        <taxon>Viridiplantae</taxon>
        <taxon>Streptophyta</taxon>
        <taxon>Embryophyta</taxon>
        <taxon>Tracheophyta</taxon>
        <taxon>Spermatophyta</taxon>
        <taxon>Magnoliopsida</taxon>
        <taxon>eudicotyledons</taxon>
        <taxon>Gunneridae</taxon>
        <taxon>Pentapetalae</taxon>
        <taxon>asterids</taxon>
        <taxon>campanulids</taxon>
        <taxon>Asterales</taxon>
        <taxon>Asteraceae</taxon>
        <taxon>Cichorioideae</taxon>
        <taxon>Cichorieae</taxon>
        <taxon>Cichoriinae</taxon>
        <taxon>Cichorium</taxon>
    </lineage>
</organism>
<evidence type="ECO:0000313" key="2">
    <source>
        <dbReference type="Proteomes" id="UP001055811"/>
    </source>
</evidence>
<proteinExistence type="predicted"/>
<name>A0ACB9AL33_CICIN</name>
<sequence>MLVVLQMVAQYPNNGRGGGVRDFSYELSGVGVWPSYLTNYTPSPHPPPHPSPHPPPHPIPSLFFFNTSFYSQKLLESLLPRPILRKKGGLSSLHVSR</sequence>
<reference evidence="2" key="1">
    <citation type="journal article" date="2022" name="Mol. Ecol. Resour.">
        <title>The genomes of chicory, endive, great burdock and yacon provide insights into Asteraceae palaeo-polyploidization history and plant inulin production.</title>
        <authorList>
            <person name="Fan W."/>
            <person name="Wang S."/>
            <person name="Wang H."/>
            <person name="Wang A."/>
            <person name="Jiang F."/>
            <person name="Liu H."/>
            <person name="Zhao H."/>
            <person name="Xu D."/>
            <person name="Zhang Y."/>
        </authorList>
    </citation>
    <scope>NUCLEOTIDE SEQUENCE [LARGE SCALE GENOMIC DNA]</scope>
    <source>
        <strain evidence="2">cv. Punajuju</strain>
    </source>
</reference>